<dbReference type="WBParaSite" id="PTRK_0001136600.1">
    <property type="protein sequence ID" value="PTRK_0001136600.1"/>
    <property type="gene ID" value="PTRK_0001136600"/>
</dbReference>
<proteinExistence type="predicted"/>
<feature type="region of interest" description="Disordered" evidence="1">
    <location>
        <begin position="1"/>
        <end position="22"/>
    </location>
</feature>
<evidence type="ECO:0000313" key="2">
    <source>
        <dbReference type="Proteomes" id="UP000038045"/>
    </source>
</evidence>
<accession>A0A0N4ZS85</accession>
<dbReference type="AlphaFoldDB" id="A0A0N4ZS85"/>
<sequence>MSSGKHNYTLRTDIKNPAEAKSKNISQLSKEIQDINVGTISKKVKKEDLKKPFGTEEYNYTLTSPSSIVNNNSTMKSKRL</sequence>
<evidence type="ECO:0000256" key="1">
    <source>
        <dbReference type="SAM" id="MobiDB-lite"/>
    </source>
</evidence>
<evidence type="ECO:0000313" key="3">
    <source>
        <dbReference type="WBParaSite" id="PTRK_0001136600.1"/>
    </source>
</evidence>
<organism evidence="2 3">
    <name type="scientific">Parastrongyloides trichosuri</name>
    <name type="common">Possum-specific nematode worm</name>
    <dbReference type="NCBI Taxonomy" id="131310"/>
    <lineage>
        <taxon>Eukaryota</taxon>
        <taxon>Metazoa</taxon>
        <taxon>Ecdysozoa</taxon>
        <taxon>Nematoda</taxon>
        <taxon>Chromadorea</taxon>
        <taxon>Rhabditida</taxon>
        <taxon>Tylenchina</taxon>
        <taxon>Panagrolaimomorpha</taxon>
        <taxon>Strongyloidoidea</taxon>
        <taxon>Strongyloididae</taxon>
        <taxon>Parastrongyloides</taxon>
    </lineage>
</organism>
<dbReference type="Proteomes" id="UP000038045">
    <property type="component" value="Unplaced"/>
</dbReference>
<feature type="compositionally biased region" description="Basic and acidic residues" evidence="1">
    <location>
        <begin position="12"/>
        <end position="22"/>
    </location>
</feature>
<name>A0A0N4ZS85_PARTI</name>
<reference evidence="3" key="1">
    <citation type="submission" date="2017-02" db="UniProtKB">
        <authorList>
            <consortium name="WormBaseParasite"/>
        </authorList>
    </citation>
    <scope>IDENTIFICATION</scope>
</reference>
<keyword evidence="2" id="KW-1185">Reference proteome</keyword>
<feature type="compositionally biased region" description="Polar residues" evidence="1">
    <location>
        <begin position="1"/>
        <end position="10"/>
    </location>
</feature>
<protein>
    <submittedName>
        <fullName evidence="3">Uncharacterized protein</fullName>
    </submittedName>
</protein>